<dbReference type="InterPro" id="IPR036249">
    <property type="entry name" value="Thioredoxin-like_sf"/>
</dbReference>
<protein>
    <recommendedName>
        <fullName evidence="1">Thioredoxin domain-containing protein</fullName>
    </recommendedName>
</protein>
<dbReference type="CDD" id="cd02947">
    <property type="entry name" value="TRX_family"/>
    <property type="match status" value="1"/>
</dbReference>
<dbReference type="InterPro" id="IPR013766">
    <property type="entry name" value="Thioredoxin_domain"/>
</dbReference>
<evidence type="ECO:0000259" key="1">
    <source>
        <dbReference type="Pfam" id="PF00085"/>
    </source>
</evidence>
<dbReference type="AlphaFoldDB" id="A0A7S1TAZ0"/>
<sequence>MAFANCPVGHARLCRRDEARGNCFSRRRENYPRSSPCRSAETIGWTLLTRNAMSAGHDGREDEMEGGDRCPVDCILDVEGGDVLRKMLKDQSTVVTVDSTGQIKDGPRLQILEVYSPTSLSSGMASQILLRLCKSHSAARFLRLDASKFKDEAKLLGVRTLPTFIFFQGGKRIDHFGARDRHDLEDYITDYFIRAPRGDYETV</sequence>
<dbReference type="SUPFAM" id="SSF52833">
    <property type="entry name" value="Thioredoxin-like"/>
    <property type="match status" value="1"/>
</dbReference>
<accession>A0A7S1TAZ0</accession>
<gene>
    <name evidence="2" type="ORF">CCAE0312_LOCUS3287</name>
</gene>
<name>A0A7S1TAZ0_9RHOD</name>
<dbReference type="Pfam" id="PF00085">
    <property type="entry name" value="Thioredoxin"/>
    <property type="match status" value="1"/>
</dbReference>
<evidence type="ECO:0000313" key="2">
    <source>
        <dbReference type="EMBL" id="CAD9231231.1"/>
    </source>
</evidence>
<proteinExistence type="predicted"/>
<reference evidence="2" key="1">
    <citation type="submission" date="2021-01" db="EMBL/GenBank/DDBJ databases">
        <authorList>
            <person name="Corre E."/>
            <person name="Pelletier E."/>
            <person name="Niang G."/>
            <person name="Scheremetjew M."/>
            <person name="Finn R."/>
            <person name="Kale V."/>
            <person name="Holt S."/>
            <person name="Cochrane G."/>
            <person name="Meng A."/>
            <person name="Brown T."/>
            <person name="Cohen L."/>
        </authorList>
    </citation>
    <scope>NUCLEOTIDE SEQUENCE</scope>
    <source>
        <strain evidence="2">SAG 36.94</strain>
    </source>
</reference>
<dbReference type="Gene3D" id="3.40.30.10">
    <property type="entry name" value="Glutaredoxin"/>
    <property type="match status" value="1"/>
</dbReference>
<dbReference type="EMBL" id="HBGH01006180">
    <property type="protein sequence ID" value="CAD9231231.1"/>
    <property type="molecule type" value="Transcribed_RNA"/>
</dbReference>
<feature type="domain" description="Thioredoxin" evidence="1">
    <location>
        <begin position="132"/>
        <end position="189"/>
    </location>
</feature>
<organism evidence="2">
    <name type="scientific">Compsopogon caeruleus</name>
    <dbReference type="NCBI Taxonomy" id="31354"/>
    <lineage>
        <taxon>Eukaryota</taxon>
        <taxon>Rhodophyta</taxon>
        <taxon>Compsopogonophyceae</taxon>
        <taxon>Compsopogonales</taxon>
        <taxon>Compsopogonaceae</taxon>
        <taxon>Compsopogon</taxon>
    </lineage>
</organism>